<keyword evidence="4 9" id="KW-0509">mRNA transport</keyword>
<comment type="function">
    <text evidence="9">Functions as a component of the nuclear pore complex (NPC).</text>
</comment>
<keyword evidence="8 9" id="KW-0539">Nucleus</keyword>
<comment type="subcellular location">
    <subcellularLocation>
        <location evidence="1 9">Nucleus</location>
        <location evidence="1 9">Nuclear pore complex</location>
    </subcellularLocation>
</comment>
<name>A0A1R2CG37_9CILI</name>
<keyword evidence="11" id="KW-1185">Reference proteome</keyword>
<protein>
    <recommendedName>
        <fullName evidence="9">Nuclear pore complex protein Nup85</fullName>
    </recommendedName>
</protein>
<proteinExistence type="inferred from homology"/>
<dbReference type="GO" id="GO:0031080">
    <property type="term" value="C:nuclear pore outer ring"/>
    <property type="evidence" value="ECO:0007669"/>
    <property type="project" value="TreeGrafter"/>
</dbReference>
<comment type="subunit">
    <text evidence="9">Component of the nuclear pore complex (NPC).</text>
</comment>
<evidence type="ECO:0000256" key="4">
    <source>
        <dbReference type="ARBA" id="ARBA00022816"/>
    </source>
</evidence>
<sequence length="570" mass="66176">MSICGVSGNNISVVFQQKTRLESALTKKTLSFFTTSLQDMDFSEIISDFHRLYMTKVKFYKNSEDITNEASINYHYKYCDDLITCLKKHPEPIYNDMALLLRMVQSFVLTHTISVSLIKMYNEYYQKPLYLQSTGYDQLMFFNCIKSGRLDDAESILRKHPNRSSFKDHLLAILDPGSRIFGLIYTSDSEFIQHFEAISKEAESLYKAWGNEKEFTRILKILSGDINSFLELNPTWLEYLIYHCLFIEGLIYDSENVLKIIKERIGERSEMDKLLLTVVGKNMHEVVQKASEAFPAFFISHLVDILATAEQLPKEPSRRFEDLNYPEFYFWHYINEIYTNPKIPINIVCDYILNNLGVLNGIQDIIINAALLRLPYQDFDTMIEYMSSVGLNSMTSTLFTYKAMKFLGENDFSNGLYWAFKSKDKILQHRAEKLFLDFAVECNRERLEDIIRRIDPAVRGQSSTIAFIVIYQRYLAFVDDGEISKAGEMLVRFFMDQLAPEDFYEVIFEASMPLFEQGLVLSYSNFLVVLEGYEKMCNRYIRQKEPKPLSIDRISGILAHCASLSLGLKA</sequence>
<evidence type="ECO:0000313" key="10">
    <source>
        <dbReference type="EMBL" id="OMJ87989.1"/>
    </source>
</evidence>
<dbReference type="EMBL" id="MPUH01000162">
    <property type="protein sequence ID" value="OMJ87989.1"/>
    <property type="molecule type" value="Genomic_DNA"/>
</dbReference>
<keyword evidence="9" id="KW-0472">Membrane</keyword>
<dbReference type="PANTHER" id="PTHR13373">
    <property type="entry name" value="FROUNT PROTEIN-RELATED"/>
    <property type="match status" value="1"/>
</dbReference>
<evidence type="ECO:0000256" key="8">
    <source>
        <dbReference type="ARBA" id="ARBA00023242"/>
    </source>
</evidence>
<dbReference type="GO" id="GO:0045893">
    <property type="term" value="P:positive regulation of DNA-templated transcription"/>
    <property type="evidence" value="ECO:0007669"/>
    <property type="project" value="TreeGrafter"/>
</dbReference>
<dbReference type="GO" id="GO:0031965">
    <property type="term" value="C:nuclear membrane"/>
    <property type="evidence" value="ECO:0007669"/>
    <property type="project" value="UniProtKB-UniRule"/>
</dbReference>
<evidence type="ECO:0000313" key="11">
    <source>
        <dbReference type="Proteomes" id="UP000187209"/>
    </source>
</evidence>
<dbReference type="Proteomes" id="UP000187209">
    <property type="component" value="Unassembled WGS sequence"/>
</dbReference>
<keyword evidence="6 9" id="KW-0811">Translocation</keyword>
<comment type="caution">
    <text evidence="10">The sequence shown here is derived from an EMBL/GenBank/DDBJ whole genome shotgun (WGS) entry which is preliminary data.</text>
</comment>
<keyword evidence="7 9" id="KW-0906">Nuclear pore complex</keyword>
<comment type="similarity">
    <text evidence="2 9">Belongs to the nucleoporin Nup85 family.</text>
</comment>
<accession>A0A1R2CG37</accession>
<organism evidence="10 11">
    <name type="scientific">Stentor coeruleus</name>
    <dbReference type="NCBI Taxonomy" id="5963"/>
    <lineage>
        <taxon>Eukaryota</taxon>
        <taxon>Sar</taxon>
        <taxon>Alveolata</taxon>
        <taxon>Ciliophora</taxon>
        <taxon>Postciliodesmatophora</taxon>
        <taxon>Heterotrichea</taxon>
        <taxon>Heterotrichida</taxon>
        <taxon>Stentoridae</taxon>
        <taxon>Stentor</taxon>
    </lineage>
</organism>
<evidence type="ECO:0000256" key="3">
    <source>
        <dbReference type="ARBA" id="ARBA00022448"/>
    </source>
</evidence>
<evidence type="ECO:0000256" key="2">
    <source>
        <dbReference type="ARBA" id="ARBA00005573"/>
    </source>
</evidence>
<gene>
    <name evidence="10" type="ORF">SteCoe_10142</name>
</gene>
<evidence type="ECO:0000256" key="6">
    <source>
        <dbReference type="ARBA" id="ARBA00023010"/>
    </source>
</evidence>
<dbReference type="PANTHER" id="PTHR13373:SF21">
    <property type="entry name" value="NUCLEAR PORE COMPLEX PROTEIN NUP85"/>
    <property type="match status" value="1"/>
</dbReference>
<evidence type="ECO:0000256" key="7">
    <source>
        <dbReference type="ARBA" id="ARBA00023132"/>
    </source>
</evidence>
<dbReference type="Pfam" id="PF07575">
    <property type="entry name" value="Nucleopor_Nup85"/>
    <property type="match status" value="1"/>
</dbReference>
<evidence type="ECO:0000256" key="9">
    <source>
        <dbReference type="RuleBase" id="RU365073"/>
    </source>
</evidence>
<reference evidence="10 11" key="1">
    <citation type="submission" date="2016-11" db="EMBL/GenBank/DDBJ databases">
        <title>The macronuclear genome of Stentor coeruleus: a giant cell with tiny introns.</title>
        <authorList>
            <person name="Slabodnick M."/>
            <person name="Ruby J.G."/>
            <person name="Reiff S.B."/>
            <person name="Swart E.C."/>
            <person name="Gosai S."/>
            <person name="Prabakaran S."/>
            <person name="Witkowska E."/>
            <person name="Larue G.E."/>
            <person name="Fisher S."/>
            <person name="Freeman R.M."/>
            <person name="Gunawardena J."/>
            <person name="Chu W."/>
            <person name="Stover N.A."/>
            <person name="Gregory B.D."/>
            <person name="Nowacki M."/>
            <person name="Derisi J."/>
            <person name="Roy S.W."/>
            <person name="Marshall W.F."/>
            <person name="Sood P."/>
        </authorList>
    </citation>
    <scope>NUCLEOTIDE SEQUENCE [LARGE SCALE GENOMIC DNA]</scope>
    <source>
        <strain evidence="10">WM001</strain>
    </source>
</reference>
<dbReference type="GO" id="GO:0006606">
    <property type="term" value="P:protein import into nucleus"/>
    <property type="evidence" value="ECO:0007669"/>
    <property type="project" value="TreeGrafter"/>
</dbReference>
<keyword evidence="3 9" id="KW-0813">Transport</keyword>
<dbReference type="OrthoDB" id="17644at2759"/>
<dbReference type="InterPro" id="IPR011502">
    <property type="entry name" value="Nucleoporin_Nup85"/>
</dbReference>
<dbReference type="GO" id="GO:0006406">
    <property type="term" value="P:mRNA export from nucleus"/>
    <property type="evidence" value="ECO:0007669"/>
    <property type="project" value="TreeGrafter"/>
</dbReference>
<dbReference type="GO" id="GO:0017056">
    <property type="term" value="F:structural constituent of nuclear pore"/>
    <property type="evidence" value="ECO:0007669"/>
    <property type="project" value="TreeGrafter"/>
</dbReference>
<keyword evidence="5 9" id="KW-0653">Protein transport</keyword>
<dbReference type="AlphaFoldDB" id="A0A1R2CG37"/>
<evidence type="ECO:0000256" key="1">
    <source>
        <dbReference type="ARBA" id="ARBA00004567"/>
    </source>
</evidence>
<evidence type="ECO:0000256" key="5">
    <source>
        <dbReference type="ARBA" id="ARBA00022927"/>
    </source>
</evidence>